<evidence type="ECO:0000256" key="2">
    <source>
        <dbReference type="ARBA" id="ARBA00022741"/>
    </source>
</evidence>
<keyword evidence="4" id="KW-0067">ATP-binding</keyword>
<dbReference type="GO" id="GO:0033314">
    <property type="term" value="P:mitotic DNA replication checkpoint signaling"/>
    <property type="evidence" value="ECO:0007669"/>
    <property type="project" value="TreeGrafter"/>
</dbReference>
<dbReference type="GO" id="GO:0003689">
    <property type="term" value="F:DNA clamp loader activity"/>
    <property type="evidence" value="ECO:0007669"/>
    <property type="project" value="TreeGrafter"/>
</dbReference>
<dbReference type="AlphaFoldDB" id="A0A087SXI7"/>
<dbReference type="InterPro" id="IPR004582">
    <property type="entry name" value="Checkpoint_prot_Rad17_Rad24"/>
</dbReference>
<keyword evidence="2" id="KW-0547">Nucleotide-binding</keyword>
<keyword evidence="6" id="KW-0131">Cell cycle</keyword>
<gene>
    <name evidence="7" type="ORF">X975_12656</name>
</gene>
<feature type="non-terminal residue" evidence="7">
    <location>
        <position position="173"/>
    </location>
</feature>
<dbReference type="GO" id="GO:0000077">
    <property type="term" value="P:DNA damage checkpoint signaling"/>
    <property type="evidence" value="ECO:0007669"/>
    <property type="project" value="TreeGrafter"/>
</dbReference>
<dbReference type="STRING" id="407821.A0A087SXI7"/>
<sequence length="173" mass="19682">MVPSIYVHNLESTSQLLPLTVPFSHHDCASKSLYRKNEYKRNFLCHRAVSRYICTKQFYWHLLKKCKTNAKYPVVFIISDNVKGESVENSLFPKDLQASLKLSNISFNPVAPTMMMKVLNRVGASYPKLNKSDLEAIVVNSMGDIRNAKNSLQFLCISGSTKQKSLHAKKKKL</sequence>
<dbReference type="PANTHER" id="PTHR12172">
    <property type="entry name" value="CELL CYCLE CHECKPOINT PROTEIN RAD17"/>
    <property type="match status" value="1"/>
</dbReference>
<dbReference type="GO" id="GO:0005634">
    <property type="term" value="C:nucleus"/>
    <property type="evidence" value="ECO:0007669"/>
    <property type="project" value="UniProtKB-SubCell"/>
</dbReference>
<proteinExistence type="predicted"/>
<comment type="subcellular location">
    <subcellularLocation>
        <location evidence="1">Nucleus</location>
    </subcellularLocation>
</comment>
<keyword evidence="8" id="KW-1185">Reference proteome</keyword>
<evidence type="ECO:0000313" key="7">
    <source>
        <dbReference type="EMBL" id="KFM57576.1"/>
    </source>
</evidence>
<evidence type="ECO:0000256" key="4">
    <source>
        <dbReference type="ARBA" id="ARBA00022840"/>
    </source>
</evidence>
<reference evidence="7 8" key="1">
    <citation type="submission" date="2013-11" db="EMBL/GenBank/DDBJ databases">
        <title>Genome sequencing of Stegodyphus mimosarum.</title>
        <authorList>
            <person name="Bechsgaard J."/>
        </authorList>
    </citation>
    <scope>NUCLEOTIDE SEQUENCE [LARGE SCALE GENOMIC DNA]</scope>
</reference>
<dbReference type="OrthoDB" id="6412724at2759"/>
<name>A0A087SXI7_STEMI</name>
<dbReference type="GO" id="GO:0003682">
    <property type="term" value="F:chromatin binding"/>
    <property type="evidence" value="ECO:0007669"/>
    <property type="project" value="TreeGrafter"/>
</dbReference>
<organism evidence="7 8">
    <name type="scientific">Stegodyphus mimosarum</name>
    <name type="common">African social velvet spider</name>
    <dbReference type="NCBI Taxonomy" id="407821"/>
    <lineage>
        <taxon>Eukaryota</taxon>
        <taxon>Metazoa</taxon>
        <taxon>Ecdysozoa</taxon>
        <taxon>Arthropoda</taxon>
        <taxon>Chelicerata</taxon>
        <taxon>Arachnida</taxon>
        <taxon>Araneae</taxon>
        <taxon>Araneomorphae</taxon>
        <taxon>Entelegynae</taxon>
        <taxon>Eresoidea</taxon>
        <taxon>Eresidae</taxon>
        <taxon>Stegodyphus</taxon>
    </lineage>
</organism>
<dbReference type="GO" id="GO:0005524">
    <property type="term" value="F:ATP binding"/>
    <property type="evidence" value="ECO:0007669"/>
    <property type="project" value="UniProtKB-KW"/>
</dbReference>
<keyword evidence="3" id="KW-0227">DNA damage</keyword>
<evidence type="ECO:0000256" key="5">
    <source>
        <dbReference type="ARBA" id="ARBA00023242"/>
    </source>
</evidence>
<protein>
    <submittedName>
        <fullName evidence="7">Cell cycle checkpoint protein RAD17</fullName>
    </submittedName>
</protein>
<evidence type="ECO:0000256" key="6">
    <source>
        <dbReference type="ARBA" id="ARBA00023306"/>
    </source>
</evidence>
<dbReference type="Proteomes" id="UP000054359">
    <property type="component" value="Unassembled WGS sequence"/>
</dbReference>
<evidence type="ECO:0000313" key="8">
    <source>
        <dbReference type="Proteomes" id="UP000054359"/>
    </source>
</evidence>
<accession>A0A087SXI7</accession>
<keyword evidence="5" id="KW-0539">Nucleus</keyword>
<dbReference type="GO" id="GO:0006281">
    <property type="term" value="P:DNA repair"/>
    <property type="evidence" value="ECO:0007669"/>
    <property type="project" value="InterPro"/>
</dbReference>
<evidence type="ECO:0000256" key="3">
    <source>
        <dbReference type="ARBA" id="ARBA00022763"/>
    </source>
</evidence>
<dbReference type="PANTHER" id="PTHR12172:SF0">
    <property type="entry name" value="CELL CYCLE CHECKPOINT PROTEIN RAD17"/>
    <property type="match status" value="1"/>
</dbReference>
<dbReference type="EMBL" id="KK112405">
    <property type="protein sequence ID" value="KFM57576.1"/>
    <property type="molecule type" value="Genomic_DNA"/>
</dbReference>
<evidence type="ECO:0000256" key="1">
    <source>
        <dbReference type="ARBA" id="ARBA00004123"/>
    </source>
</evidence>